<protein>
    <submittedName>
        <fullName evidence="2">Uncharacterized protein</fullName>
    </submittedName>
</protein>
<dbReference type="Proteomes" id="UP000017127">
    <property type="component" value="Unassembled WGS sequence"/>
</dbReference>
<accession>U7Q9H0</accession>
<dbReference type="AlphaFoldDB" id="U7Q9H0"/>
<reference evidence="2 3" key="1">
    <citation type="journal article" date="2013" name="Front. Microbiol.">
        <title>Comparative genomic analyses of the cyanobacterium, Lyngbya aestuarii BL J, a powerful hydrogen producer.</title>
        <authorList>
            <person name="Kothari A."/>
            <person name="Vaughn M."/>
            <person name="Garcia-Pichel F."/>
        </authorList>
    </citation>
    <scope>NUCLEOTIDE SEQUENCE [LARGE SCALE GENOMIC DNA]</scope>
    <source>
        <strain evidence="2 3">BL J</strain>
    </source>
</reference>
<evidence type="ECO:0000313" key="3">
    <source>
        <dbReference type="Proteomes" id="UP000017127"/>
    </source>
</evidence>
<evidence type="ECO:0000256" key="1">
    <source>
        <dbReference type="SAM" id="SignalP"/>
    </source>
</evidence>
<feature type="chain" id="PRO_5004688121" evidence="1">
    <location>
        <begin position="28"/>
        <end position="149"/>
    </location>
</feature>
<name>U7Q9H0_9CYAN</name>
<feature type="signal peptide" evidence="1">
    <location>
        <begin position="1"/>
        <end position="27"/>
    </location>
</feature>
<keyword evidence="3" id="KW-1185">Reference proteome</keyword>
<organism evidence="2 3">
    <name type="scientific">Lyngbya aestuarii BL J</name>
    <dbReference type="NCBI Taxonomy" id="1348334"/>
    <lineage>
        <taxon>Bacteria</taxon>
        <taxon>Bacillati</taxon>
        <taxon>Cyanobacteriota</taxon>
        <taxon>Cyanophyceae</taxon>
        <taxon>Oscillatoriophycideae</taxon>
        <taxon>Oscillatoriales</taxon>
        <taxon>Microcoleaceae</taxon>
        <taxon>Lyngbya</taxon>
    </lineage>
</organism>
<comment type="caution">
    <text evidence="2">The sequence shown here is derived from an EMBL/GenBank/DDBJ whole genome shotgun (WGS) entry which is preliminary data.</text>
</comment>
<gene>
    <name evidence="2" type="ORF">M595_5598</name>
</gene>
<dbReference type="RefSeq" id="WP_023069272.1">
    <property type="nucleotide sequence ID" value="NZ_AUZM01000096.1"/>
</dbReference>
<evidence type="ECO:0000313" key="2">
    <source>
        <dbReference type="EMBL" id="ERT04454.1"/>
    </source>
</evidence>
<proteinExistence type="predicted"/>
<dbReference type="EMBL" id="AUZM01000096">
    <property type="protein sequence ID" value="ERT04454.1"/>
    <property type="molecule type" value="Genomic_DNA"/>
</dbReference>
<sequence>MGLTSKFLSGVMALSAVSAVWASPAVAQVEVPVPPRTTLNPVADDFNKAASNASGDSFRTQSLLGQVQFIFGVGFPWPNGSIGAFPEQALARDTRGLILLYREAFLKQYASDPVIRVIDLPNPYNTSILTQPLYTEFNQPTAVPFNGLP</sequence>
<dbReference type="PATRIC" id="fig|1348334.3.peg.5380"/>
<keyword evidence="1" id="KW-0732">Signal</keyword>